<reference evidence="8 9" key="1">
    <citation type="submission" date="2018-05" db="EMBL/GenBank/DDBJ databases">
        <title>Genomic Encyclopedia of Type Strains, Phase IV (KMG-IV): sequencing the most valuable type-strain genomes for metagenomic binning, comparative biology and taxonomic classification.</title>
        <authorList>
            <person name="Goeker M."/>
        </authorList>
    </citation>
    <scope>NUCLEOTIDE SEQUENCE [LARGE SCALE GENOMIC DNA]</scope>
    <source>
        <strain evidence="8 9">DSM 103371</strain>
    </source>
</reference>
<dbReference type="EMBL" id="QGGV01000001">
    <property type="protein sequence ID" value="PWK58552.1"/>
    <property type="molecule type" value="Genomic_DNA"/>
</dbReference>
<keyword evidence="9" id="KW-1185">Reference proteome</keyword>
<sequence length="208" mass="22601">MIQGIVSLHDRVFAGLEKATIPVMTTLARFVFAAVLLVYYWKSALTKLGDGPAGLLAPSAGAYAQIFPKTFEAAGYDVSQLGVHHWAIATLGTWAELVLPLLLLLGLFTRLAALSMIGFVVVQTVTDLFGHGGIAHDGTLGAWFDGMPDSIVLDQRAFWVFALLYLVFRGGGPLSVDRFLRNATSARRGVLPQAQGERPARTSMRERW</sequence>
<accession>A0A316GCX9</accession>
<protein>
    <submittedName>
        <fullName evidence="8">Putative oxidoreductase</fullName>
    </submittedName>
</protein>
<organism evidence="8 9">
    <name type="scientific">Silicimonas algicola</name>
    <dbReference type="NCBI Taxonomy" id="1826607"/>
    <lineage>
        <taxon>Bacteria</taxon>
        <taxon>Pseudomonadati</taxon>
        <taxon>Pseudomonadota</taxon>
        <taxon>Alphaproteobacteria</taxon>
        <taxon>Rhodobacterales</taxon>
        <taxon>Paracoccaceae</taxon>
    </lineage>
</organism>
<evidence type="ECO:0000256" key="4">
    <source>
        <dbReference type="ARBA" id="ARBA00022692"/>
    </source>
</evidence>
<comment type="caution">
    <text evidence="8">The sequence shown here is derived from an EMBL/GenBank/DDBJ whole genome shotgun (WGS) entry which is preliminary data.</text>
</comment>
<evidence type="ECO:0000256" key="6">
    <source>
        <dbReference type="ARBA" id="ARBA00023136"/>
    </source>
</evidence>
<name>A0A316GCX9_9RHOB</name>
<dbReference type="InterPro" id="IPR051907">
    <property type="entry name" value="DoxX-like_oxidoreductase"/>
</dbReference>
<comment type="subcellular location">
    <subcellularLocation>
        <location evidence="1">Cell membrane</location>
        <topology evidence="1">Multi-pass membrane protein</topology>
    </subcellularLocation>
</comment>
<evidence type="ECO:0000256" key="3">
    <source>
        <dbReference type="ARBA" id="ARBA00022475"/>
    </source>
</evidence>
<dbReference type="PANTHER" id="PTHR33452">
    <property type="entry name" value="OXIDOREDUCTASE CATD-RELATED"/>
    <property type="match status" value="1"/>
</dbReference>
<evidence type="ECO:0000256" key="7">
    <source>
        <dbReference type="SAM" id="Phobius"/>
    </source>
</evidence>
<proteinExistence type="inferred from homology"/>
<feature type="transmembrane region" description="Helical" evidence="7">
    <location>
        <begin position="97"/>
        <end position="122"/>
    </location>
</feature>
<keyword evidence="4 7" id="KW-0812">Transmembrane</keyword>
<keyword evidence="3" id="KW-1003">Cell membrane</keyword>
<feature type="transmembrane region" description="Helical" evidence="7">
    <location>
        <begin position="20"/>
        <end position="41"/>
    </location>
</feature>
<gene>
    <name evidence="8" type="ORF">C8D95_101366</name>
</gene>
<comment type="similarity">
    <text evidence="2">Belongs to the DoxX family.</text>
</comment>
<evidence type="ECO:0000256" key="2">
    <source>
        <dbReference type="ARBA" id="ARBA00006679"/>
    </source>
</evidence>
<evidence type="ECO:0000313" key="9">
    <source>
        <dbReference type="Proteomes" id="UP000245390"/>
    </source>
</evidence>
<keyword evidence="5 7" id="KW-1133">Transmembrane helix</keyword>
<dbReference type="Proteomes" id="UP000245390">
    <property type="component" value="Unassembled WGS sequence"/>
</dbReference>
<evidence type="ECO:0000313" key="8">
    <source>
        <dbReference type="EMBL" id="PWK58552.1"/>
    </source>
</evidence>
<dbReference type="InterPro" id="IPR032808">
    <property type="entry name" value="DoxX"/>
</dbReference>
<evidence type="ECO:0000256" key="1">
    <source>
        <dbReference type="ARBA" id="ARBA00004651"/>
    </source>
</evidence>
<dbReference type="AlphaFoldDB" id="A0A316GCX9"/>
<evidence type="ECO:0000256" key="5">
    <source>
        <dbReference type="ARBA" id="ARBA00022989"/>
    </source>
</evidence>
<dbReference type="Pfam" id="PF07681">
    <property type="entry name" value="DoxX"/>
    <property type="match status" value="1"/>
</dbReference>
<keyword evidence="6 7" id="KW-0472">Membrane</keyword>
<dbReference type="GO" id="GO:0005886">
    <property type="term" value="C:plasma membrane"/>
    <property type="evidence" value="ECO:0007669"/>
    <property type="project" value="UniProtKB-SubCell"/>
</dbReference>
<feature type="transmembrane region" description="Helical" evidence="7">
    <location>
        <begin position="157"/>
        <end position="176"/>
    </location>
</feature>
<dbReference type="PANTHER" id="PTHR33452:SF1">
    <property type="entry name" value="INNER MEMBRANE PROTEIN YPHA-RELATED"/>
    <property type="match status" value="1"/>
</dbReference>